<dbReference type="EMBL" id="JBFOLJ010000015">
    <property type="protein sequence ID" value="KAL2473944.1"/>
    <property type="molecule type" value="Genomic_DNA"/>
</dbReference>
<gene>
    <name evidence="3" type="ORF">Fot_49680</name>
</gene>
<proteinExistence type="predicted"/>
<sequence>MGKLVKGMVKAFVNKLMEILMLCIKGDWIVLESIVAISAYVGVHQCIPILKHRVGGIEFIFSCLLFILTRFLRLRYFGYNEDQRRQVHPELGSTINNRNGGDINVMKETVVIDAMMDHISIVVPDSSMCKEEESSRRNVTRTSIEENIKSNERAHNLK</sequence>
<dbReference type="AlphaFoldDB" id="A0ABD1QCJ6"/>
<feature type="transmembrane region" description="Helical" evidence="2">
    <location>
        <begin position="54"/>
        <end position="72"/>
    </location>
</feature>
<evidence type="ECO:0000256" key="1">
    <source>
        <dbReference type="SAM" id="MobiDB-lite"/>
    </source>
</evidence>
<evidence type="ECO:0000313" key="4">
    <source>
        <dbReference type="Proteomes" id="UP001604277"/>
    </source>
</evidence>
<evidence type="ECO:0000256" key="2">
    <source>
        <dbReference type="SAM" id="Phobius"/>
    </source>
</evidence>
<feature type="region of interest" description="Disordered" evidence="1">
    <location>
        <begin position="132"/>
        <end position="158"/>
    </location>
</feature>
<feature type="compositionally biased region" description="Basic and acidic residues" evidence="1">
    <location>
        <begin position="143"/>
        <end position="158"/>
    </location>
</feature>
<dbReference type="Proteomes" id="UP001604277">
    <property type="component" value="Unassembled WGS sequence"/>
</dbReference>
<protein>
    <recommendedName>
        <fullName evidence="5">Transmembrane protein</fullName>
    </recommendedName>
</protein>
<comment type="caution">
    <text evidence="3">The sequence shown here is derived from an EMBL/GenBank/DDBJ whole genome shotgun (WGS) entry which is preliminary data.</text>
</comment>
<keyword evidence="4" id="KW-1185">Reference proteome</keyword>
<name>A0ABD1QCJ6_9LAMI</name>
<keyword evidence="2" id="KW-0472">Membrane</keyword>
<organism evidence="3 4">
    <name type="scientific">Forsythia ovata</name>
    <dbReference type="NCBI Taxonomy" id="205694"/>
    <lineage>
        <taxon>Eukaryota</taxon>
        <taxon>Viridiplantae</taxon>
        <taxon>Streptophyta</taxon>
        <taxon>Embryophyta</taxon>
        <taxon>Tracheophyta</taxon>
        <taxon>Spermatophyta</taxon>
        <taxon>Magnoliopsida</taxon>
        <taxon>eudicotyledons</taxon>
        <taxon>Gunneridae</taxon>
        <taxon>Pentapetalae</taxon>
        <taxon>asterids</taxon>
        <taxon>lamiids</taxon>
        <taxon>Lamiales</taxon>
        <taxon>Oleaceae</taxon>
        <taxon>Forsythieae</taxon>
        <taxon>Forsythia</taxon>
    </lineage>
</organism>
<keyword evidence="2" id="KW-0812">Transmembrane</keyword>
<evidence type="ECO:0008006" key="5">
    <source>
        <dbReference type="Google" id="ProtNLM"/>
    </source>
</evidence>
<keyword evidence="2" id="KW-1133">Transmembrane helix</keyword>
<feature type="transmembrane region" description="Helical" evidence="2">
    <location>
        <begin position="20"/>
        <end position="42"/>
    </location>
</feature>
<reference evidence="4" key="1">
    <citation type="submission" date="2024-07" db="EMBL/GenBank/DDBJ databases">
        <title>Two chromosome-level genome assemblies of Korean endemic species Abeliophyllum distichum and Forsythia ovata (Oleaceae).</title>
        <authorList>
            <person name="Jang H."/>
        </authorList>
    </citation>
    <scope>NUCLEOTIDE SEQUENCE [LARGE SCALE GENOMIC DNA]</scope>
</reference>
<accession>A0ABD1QCJ6</accession>
<evidence type="ECO:0000313" key="3">
    <source>
        <dbReference type="EMBL" id="KAL2473944.1"/>
    </source>
</evidence>